<accession>A0ABR3JNX4</accession>
<evidence type="ECO:0000256" key="1">
    <source>
        <dbReference type="SAM" id="MobiDB-lite"/>
    </source>
</evidence>
<keyword evidence="2" id="KW-0472">Membrane</keyword>
<dbReference type="Pfam" id="PF20152">
    <property type="entry name" value="DUF6534"/>
    <property type="match status" value="1"/>
</dbReference>
<sequence>MAPIPGIGASTGPQLFGFFLNFTLMGALVVQTYHYYVSFPRDRAHIKAIVYSLFVLEMVQTVLMAYSAYKIFGSGYGDLDAFNEIQVDWFSVCILGAIIPGTVQAFYAHRLYMFSGSKIAGGIVLLLAAMATVCGIVQGVFSKLTVFNSELTAKPTLVIIWMVSGVLCDVIIAGTMIYYLQAKRRRTLSPRIRDAVTRIVRYTVETGAITAIFAIVLLVLFVAFPNNNYYAVPNRPLAKLYSNNLLVLLNARAVVLGGRTDVASRESDQAYVNEIRLDTSGNVNAGPLHLEATKEHEMTRLPSSSSNLNDRPSPRVRSF</sequence>
<keyword evidence="2" id="KW-0812">Transmembrane</keyword>
<evidence type="ECO:0000313" key="4">
    <source>
        <dbReference type="EMBL" id="KAL0957032.1"/>
    </source>
</evidence>
<feature type="transmembrane region" description="Helical" evidence="2">
    <location>
        <begin position="89"/>
        <end position="107"/>
    </location>
</feature>
<dbReference type="InterPro" id="IPR045339">
    <property type="entry name" value="DUF6534"/>
</dbReference>
<feature type="transmembrane region" description="Helical" evidence="2">
    <location>
        <begin position="15"/>
        <end position="36"/>
    </location>
</feature>
<feature type="domain" description="DUF6534" evidence="3">
    <location>
        <begin position="166"/>
        <end position="253"/>
    </location>
</feature>
<organism evidence="4 5">
    <name type="scientific">Hohenbuehelia grisea</name>
    <dbReference type="NCBI Taxonomy" id="104357"/>
    <lineage>
        <taxon>Eukaryota</taxon>
        <taxon>Fungi</taxon>
        <taxon>Dikarya</taxon>
        <taxon>Basidiomycota</taxon>
        <taxon>Agaricomycotina</taxon>
        <taxon>Agaricomycetes</taxon>
        <taxon>Agaricomycetidae</taxon>
        <taxon>Agaricales</taxon>
        <taxon>Pleurotineae</taxon>
        <taxon>Pleurotaceae</taxon>
        <taxon>Hohenbuehelia</taxon>
    </lineage>
</organism>
<feature type="transmembrane region" description="Helical" evidence="2">
    <location>
        <begin position="158"/>
        <end position="181"/>
    </location>
</feature>
<feature type="transmembrane region" description="Helical" evidence="2">
    <location>
        <begin position="202"/>
        <end position="224"/>
    </location>
</feature>
<feature type="compositionally biased region" description="Polar residues" evidence="1">
    <location>
        <begin position="301"/>
        <end position="310"/>
    </location>
</feature>
<evidence type="ECO:0000256" key="2">
    <source>
        <dbReference type="SAM" id="Phobius"/>
    </source>
</evidence>
<comment type="caution">
    <text evidence="4">The sequence shown here is derived from an EMBL/GenBank/DDBJ whole genome shotgun (WGS) entry which is preliminary data.</text>
</comment>
<proteinExistence type="predicted"/>
<evidence type="ECO:0000259" key="3">
    <source>
        <dbReference type="Pfam" id="PF20152"/>
    </source>
</evidence>
<dbReference type="PANTHER" id="PTHR40465">
    <property type="entry name" value="CHROMOSOME 1, WHOLE GENOME SHOTGUN SEQUENCE"/>
    <property type="match status" value="1"/>
</dbReference>
<reference evidence="5" key="1">
    <citation type="submission" date="2024-06" db="EMBL/GenBank/DDBJ databases">
        <title>Multi-omics analyses provide insights into the biosynthesis of the anticancer antibiotic pleurotin in Hohenbuehelia grisea.</title>
        <authorList>
            <person name="Weaver J.A."/>
            <person name="Alberti F."/>
        </authorList>
    </citation>
    <scope>NUCLEOTIDE SEQUENCE [LARGE SCALE GENOMIC DNA]</scope>
    <source>
        <strain evidence="5">T-177</strain>
    </source>
</reference>
<evidence type="ECO:0000313" key="5">
    <source>
        <dbReference type="Proteomes" id="UP001556367"/>
    </source>
</evidence>
<protein>
    <recommendedName>
        <fullName evidence="3">DUF6534 domain-containing protein</fullName>
    </recommendedName>
</protein>
<feature type="region of interest" description="Disordered" evidence="1">
    <location>
        <begin position="295"/>
        <end position="319"/>
    </location>
</feature>
<name>A0ABR3JNX4_9AGAR</name>
<keyword evidence="2" id="KW-1133">Transmembrane helix</keyword>
<dbReference type="EMBL" id="JASNQZ010000006">
    <property type="protein sequence ID" value="KAL0957032.1"/>
    <property type="molecule type" value="Genomic_DNA"/>
</dbReference>
<gene>
    <name evidence="4" type="ORF">HGRIS_003133</name>
</gene>
<feature type="transmembrane region" description="Helical" evidence="2">
    <location>
        <begin position="119"/>
        <end position="138"/>
    </location>
</feature>
<dbReference type="Proteomes" id="UP001556367">
    <property type="component" value="Unassembled WGS sequence"/>
</dbReference>
<feature type="transmembrane region" description="Helical" evidence="2">
    <location>
        <begin position="48"/>
        <end position="69"/>
    </location>
</feature>
<keyword evidence="5" id="KW-1185">Reference proteome</keyword>
<dbReference type="PANTHER" id="PTHR40465:SF1">
    <property type="entry name" value="DUF6534 DOMAIN-CONTAINING PROTEIN"/>
    <property type="match status" value="1"/>
</dbReference>